<evidence type="ECO:0000313" key="4">
    <source>
        <dbReference type="Proteomes" id="UP000518300"/>
    </source>
</evidence>
<reference evidence="3 4" key="1">
    <citation type="submission" date="2020-04" db="EMBL/GenBank/DDBJ databases">
        <title>Draft genome of Pyxidicoccus fallax type strain.</title>
        <authorList>
            <person name="Whitworth D.E."/>
        </authorList>
    </citation>
    <scope>NUCLEOTIDE SEQUENCE [LARGE SCALE GENOMIC DNA]</scope>
    <source>
        <strain evidence="3 4">DSM 14698</strain>
    </source>
</reference>
<gene>
    <name evidence="3" type="ORF">HG543_01310</name>
</gene>
<proteinExistence type="predicted"/>
<feature type="compositionally biased region" description="Low complexity" evidence="1">
    <location>
        <begin position="48"/>
        <end position="62"/>
    </location>
</feature>
<dbReference type="InterPro" id="IPR027383">
    <property type="entry name" value="Znf_put"/>
</dbReference>
<comment type="caution">
    <text evidence="3">The sequence shown here is derived from an EMBL/GenBank/DDBJ whole genome shotgun (WGS) entry which is preliminary data.</text>
</comment>
<name>A0A848L5F1_9BACT</name>
<dbReference type="RefSeq" id="WP_169342783.1">
    <property type="nucleotide sequence ID" value="NZ_JABBJJ010000004.1"/>
</dbReference>
<dbReference type="Proteomes" id="UP000518300">
    <property type="component" value="Unassembled WGS sequence"/>
</dbReference>
<accession>A0A848L5F1</accession>
<evidence type="ECO:0000256" key="1">
    <source>
        <dbReference type="SAM" id="MobiDB-lite"/>
    </source>
</evidence>
<keyword evidence="4" id="KW-1185">Reference proteome</keyword>
<sequence length="84" mass="8765">MACLDADIAAYTAHALTPEEARAVEEHIDTCSACREWVSMLAKAGMSRSTGVTGSRSGSEVGNLSVLPRGTRVGPFELDGPLDA</sequence>
<dbReference type="AlphaFoldDB" id="A0A848L5F1"/>
<organism evidence="3 4">
    <name type="scientific">Pyxidicoccus fallax</name>
    <dbReference type="NCBI Taxonomy" id="394095"/>
    <lineage>
        <taxon>Bacteria</taxon>
        <taxon>Pseudomonadati</taxon>
        <taxon>Myxococcota</taxon>
        <taxon>Myxococcia</taxon>
        <taxon>Myxococcales</taxon>
        <taxon>Cystobacterineae</taxon>
        <taxon>Myxococcaceae</taxon>
        <taxon>Pyxidicoccus</taxon>
    </lineage>
</organism>
<dbReference type="Pfam" id="PF13490">
    <property type="entry name" value="zf-HC2"/>
    <property type="match status" value="1"/>
</dbReference>
<dbReference type="Gene3D" id="1.10.10.1320">
    <property type="entry name" value="Anti-sigma factor, zinc-finger domain"/>
    <property type="match status" value="1"/>
</dbReference>
<feature type="region of interest" description="Disordered" evidence="1">
    <location>
        <begin position="48"/>
        <end position="84"/>
    </location>
</feature>
<dbReference type="InterPro" id="IPR041916">
    <property type="entry name" value="Anti_sigma_zinc_sf"/>
</dbReference>
<protein>
    <submittedName>
        <fullName evidence="3">Zf-HC2 domain-containing protein</fullName>
    </submittedName>
</protein>
<evidence type="ECO:0000259" key="2">
    <source>
        <dbReference type="Pfam" id="PF13490"/>
    </source>
</evidence>
<dbReference type="EMBL" id="JABBJJ010000004">
    <property type="protein sequence ID" value="NMO13502.1"/>
    <property type="molecule type" value="Genomic_DNA"/>
</dbReference>
<evidence type="ECO:0000313" key="3">
    <source>
        <dbReference type="EMBL" id="NMO13502.1"/>
    </source>
</evidence>
<feature type="domain" description="Putative zinc-finger" evidence="2">
    <location>
        <begin position="8"/>
        <end position="35"/>
    </location>
</feature>